<evidence type="ECO:0000313" key="2">
    <source>
        <dbReference type="Proteomes" id="UP000317369"/>
    </source>
</evidence>
<dbReference type="KEGG" id="pcor:KS4_18720"/>
<proteinExistence type="predicted"/>
<evidence type="ECO:0000313" key="1">
    <source>
        <dbReference type="EMBL" id="QDU33814.1"/>
    </source>
</evidence>
<accession>A0A517YU89</accession>
<dbReference type="AlphaFoldDB" id="A0A517YU89"/>
<dbReference type="Proteomes" id="UP000317369">
    <property type="component" value="Chromosome"/>
</dbReference>
<sequence>MGLWREGLIGEGYFLETFGPVFAWGEGDLAAGILVGDVDKEGVFVESPVDEVGPFDGDDCTGSEVVAVACPADGCEVVFGFEAVRIDVYEDEWGAFFGVVFMHDDEGG</sequence>
<dbReference type="EMBL" id="CP036425">
    <property type="protein sequence ID" value="QDU33814.1"/>
    <property type="molecule type" value="Genomic_DNA"/>
</dbReference>
<name>A0A517YU89_9BACT</name>
<organism evidence="1 2">
    <name type="scientific">Poriferisphaera corsica</name>
    <dbReference type="NCBI Taxonomy" id="2528020"/>
    <lineage>
        <taxon>Bacteria</taxon>
        <taxon>Pseudomonadati</taxon>
        <taxon>Planctomycetota</taxon>
        <taxon>Phycisphaerae</taxon>
        <taxon>Phycisphaerales</taxon>
        <taxon>Phycisphaeraceae</taxon>
        <taxon>Poriferisphaera</taxon>
    </lineage>
</organism>
<gene>
    <name evidence="1" type="ORF">KS4_18720</name>
</gene>
<reference evidence="1 2" key="1">
    <citation type="submission" date="2019-02" db="EMBL/GenBank/DDBJ databases">
        <title>Deep-cultivation of Planctomycetes and their phenomic and genomic characterization uncovers novel biology.</title>
        <authorList>
            <person name="Wiegand S."/>
            <person name="Jogler M."/>
            <person name="Boedeker C."/>
            <person name="Pinto D."/>
            <person name="Vollmers J."/>
            <person name="Rivas-Marin E."/>
            <person name="Kohn T."/>
            <person name="Peeters S.H."/>
            <person name="Heuer A."/>
            <person name="Rast P."/>
            <person name="Oberbeckmann S."/>
            <person name="Bunk B."/>
            <person name="Jeske O."/>
            <person name="Meyerdierks A."/>
            <person name="Storesund J.E."/>
            <person name="Kallscheuer N."/>
            <person name="Luecker S."/>
            <person name="Lage O.M."/>
            <person name="Pohl T."/>
            <person name="Merkel B.J."/>
            <person name="Hornburger P."/>
            <person name="Mueller R.-W."/>
            <person name="Bruemmer F."/>
            <person name="Labrenz M."/>
            <person name="Spormann A.M."/>
            <person name="Op den Camp H."/>
            <person name="Overmann J."/>
            <person name="Amann R."/>
            <person name="Jetten M.S.M."/>
            <person name="Mascher T."/>
            <person name="Medema M.H."/>
            <person name="Devos D.P."/>
            <person name="Kaster A.-K."/>
            <person name="Ovreas L."/>
            <person name="Rohde M."/>
            <person name="Galperin M.Y."/>
            <person name="Jogler C."/>
        </authorList>
    </citation>
    <scope>NUCLEOTIDE SEQUENCE [LARGE SCALE GENOMIC DNA]</scope>
    <source>
        <strain evidence="1 2">KS4</strain>
    </source>
</reference>
<protein>
    <submittedName>
        <fullName evidence="1">Uncharacterized protein</fullName>
    </submittedName>
</protein>
<keyword evidence="2" id="KW-1185">Reference proteome</keyword>